<gene>
    <name evidence="1" type="ORF">NEIELOOT_00422</name>
</gene>
<sequence>MRFDFTFQLVNGAAIGALDGAVGLDGQENARVAVPSFVARAAAMQGQVVRGNGYGFLIRVAHGSSFRASLCTVYFTAYAAVCAGGNGGRGRLKRI</sequence>
<proteinExistence type="predicted"/>
<evidence type="ECO:0000313" key="2">
    <source>
        <dbReference type="Proteomes" id="UP000005536"/>
    </source>
</evidence>
<dbReference type="Proteomes" id="UP000005536">
    <property type="component" value="Unassembled WGS sequence"/>
</dbReference>
<protein>
    <submittedName>
        <fullName evidence="1">Uncharacterized protein</fullName>
    </submittedName>
</protein>
<evidence type="ECO:0000313" key="1">
    <source>
        <dbReference type="EMBL" id="EFE50716.1"/>
    </source>
</evidence>
<reference evidence="1 2" key="1">
    <citation type="submission" date="2010-02" db="EMBL/GenBank/DDBJ databases">
        <authorList>
            <person name="Weinstock G."/>
            <person name="Sodergren E."/>
            <person name="Clifton S."/>
            <person name="Fulton L."/>
            <person name="Fulton B."/>
            <person name="Courtney L."/>
            <person name="Fronick C."/>
            <person name="Harrison M."/>
            <person name="Strong C."/>
            <person name="Farmer C."/>
            <person name="Delahaunty K."/>
            <person name="Markovic C."/>
            <person name="Hall O."/>
            <person name="Minx P."/>
            <person name="Tomlinson C."/>
            <person name="Mitreva M."/>
            <person name="Nelson J."/>
            <person name="Hou S."/>
            <person name="Wollam A."/>
            <person name="Pepin K.H."/>
            <person name="Johnson M."/>
            <person name="Bhonagiri V."/>
            <person name="Zhang X."/>
            <person name="Suruliraj S."/>
            <person name="Warren W."/>
            <person name="Chinwalla A."/>
            <person name="Mardis E.R."/>
            <person name="Wilson R.K."/>
        </authorList>
    </citation>
    <scope>NUCLEOTIDE SEQUENCE [LARGE SCALE GENOMIC DNA]</scope>
    <source>
        <strain evidence="1 2">ATCC 29315</strain>
    </source>
</reference>
<accession>D4DMZ8</accession>
<dbReference type="EMBL" id="ADBF01000012">
    <property type="protein sequence ID" value="EFE50716.1"/>
    <property type="molecule type" value="Genomic_DNA"/>
</dbReference>
<comment type="caution">
    <text evidence="1">The sequence shown here is derived from an EMBL/GenBank/DDBJ whole genome shotgun (WGS) entry which is preliminary data.</text>
</comment>
<organism evidence="1 2">
    <name type="scientific">Neisseria elongata subsp. glycolytica ATCC 29315</name>
    <dbReference type="NCBI Taxonomy" id="546263"/>
    <lineage>
        <taxon>Bacteria</taxon>
        <taxon>Pseudomonadati</taxon>
        <taxon>Pseudomonadota</taxon>
        <taxon>Betaproteobacteria</taxon>
        <taxon>Neisseriales</taxon>
        <taxon>Neisseriaceae</taxon>
        <taxon>Neisseria</taxon>
    </lineage>
</organism>
<name>D4DMZ8_NEIEG</name>
<dbReference type="AlphaFoldDB" id="D4DMZ8"/>